<reference evidence="2 4" key="2">
    <citation type="submission" date="2019-07" db="EMBL/GenBank/DDBJ databases">
        <title>Draft genome of two Muricauda strains isolated from deep sea.</title>
        <authorList>
            <person name="Sun C."/>
        </authorList>
    </citation>
    <scope>NUCLEOTIDE SEQUENCE [LARGE SCALE GENOMIC DNA]</scope>
    <source>
        <strain evidence="2 4">72</strain>
    </source>
</reference>
<protein>
    <submittedName>
        <fullName evidence="1">Uncharacterized protein</fullName>
    </submittedName>
</protein>
<dbReference type="Proteomes" id="UP000266691">
    <property type="component" value="Unassembled WGS sequence"/>
</dbReference>
<sequence length="64" mass="7690">MEHDIEHRDQLARLHDRHKRFSLKVYDHHTANEEEKKVKAHKKCKKASEELEAMKTKLLTKKGE</sequence>
<evidence type="ECO:0000313" key="1">
    <source>
        <dbReference type="EMBL" id="RIV42780.1"/>
    </source>
</evidence>
<proteinExistence type="predicted"/>
<comment type="caution">
    <text evidence="1">The sequence shown here is derived from an EMBL/GenBank/DDBJ whole genome shotgun (WGS) entry which is preliminary data.</text>
</comment>
<reference evidence="1 3" key="1">
    <citation type="submission" date="2018-08" db="EMBL/GenBank/DDBJ databases">
        <title>Proposal of Muricauda 72 sp.nov. and Muricauda NH166 sp.nov., isolated from seawater.</title>
        <authorList>
            <person name="Cheng H."/>
            <person name="Wu Y.-H."/>
            <person name="Guo L.-L."/>
            <person name="Xu X.-W."/>
        </authorList>
    </citation>
    <scope>NUCLEOTIDE SEQUENCE [LARGE SCALE GENOMIC DNA]</scope>
    <source>
        <strain evidence="1 3">72</strain>
    </source>
</reference>
<dbReference type="Proteomes" id="UP000321621">
    <property type="component" value="Unassembled WGS sequence"/>
</dbReference>
<evidence type="ECO:0000313" key="2">
    <source>
        <dbReference type="EMBL" id="TXJ91974.1"/>
    </source>
</evidence>
<name>A0A3A1NDM7_9FLAO</name>
<dbReference type="EMBL" id="VNWK01000033">
    <property type="protein sequence ID" value="TXJ91974.1"/>
    <property type="molecule type" value="Genomic_DNA"/>
</dbReference>
<accession>A0A3A1NDM7</accession>
<keyword evidence="4" id="KW-1185">Reference proteome</keyword>
<evidence type="ECO:0000313" key="4">
    <source>
        <dbReference type="Proteomes" id="UP000321621"/>
    </source>
</evidence>
<dbReference type="EMBL" id="QXFI01000033">
    <property type="protein sequence ID" value="RIV42780.1"/>
    <property type="molecule type" value="Genomic_DNA"/>
</dbReference>
<gene>
    <name evidence="1" type="ORF">D2V05_14260</name>
    <name evidence="2" type="ORF">FQ017_14130</name>
</gene>
<organism evidence="1 3">
    <name type="scientific">Flagellimonas pelagia</name>
    <dbReference type="NCBI Taxonomy" id="2306998"/>
    <lineage>
        <taxon>Bacteria</taxon>
        <taxon>Pseudomonadati</taxon>
        <taxon>Bacteroidota</taxon>
        <taxon>Flavobacteriia</taxon>
        <taxon>Flavobacteriales</taxon>
        <taxon>Flavobacteriaceae</taxon>
        <taxon>Flagellimonas</taxon>
    </lineage>
</organism>
<evidence type="ECO:0000313" key="3">
    <source>
        <dbReference type="Proteomes" id="UP000266691"/>
    </source>
</evidence>
<dbReference type="RefSeq" id="WP_119648610.1">
    <property type="nucleotide sequence ID" value="NZ_QXFI01000033.1"/>
</dbReference>
<dbReference type="AlphaFoldDB" id="A0A3A1NDM7"/>